<accession>A0A9D9GT59</accession>
<organism evidence="2 3">
    <name type="scientific">Candidatus Alloenteromonas pullistercoris</name>
    <dbReference type="NCBI Taxonomy" id="2840785"/>
    <lineage>
        <taxon>Bacteria</taxon>
        <taxon>Bacillati</taxon>
        <taxon>Bacillota</taxon>
        <taxon>Bacillota incertae sedis</taxon>
        <taxon>Candidatus Alloenteromonas</taxon>
    </lineage>
</organism>
<protein>
    <submittedName>
        <fullName evidence="2">Uncharacterized protein</fullName>
    </submittedName>
</protein>
<proteinExistence type="predicted"/>
<reference evidence="2" key="1">
    <citation type="submission" date="2020-10" db="EMBL/GenBank/DDBJ databases">
        <authorList>
            <person name="Gilroy R."/>
        </authorList>
    </citation>
    <scope>NUCLEOTIDE SEQUENCE</scope>
    <source>
        <strain evidence="2">17113</strain>
    </source>
</reference>
<evidence type="ECO:0000313" key="3">
    <source>
        <dbReference type="Proteomes" id="UP000823634"/>
    </source>
</evidence>
<feature type="region of interest" description="Disordered" evidence="1">
    <location>
        <begin position="1"/>
        <end position="33"/>
    </location>
</feature>
<reference evidence="2" key="2">
    <citation type="journal article" date="2021" name="PeerJ">
        <title>Extensive microbial diversity within the chicken gut microbiome revealed by metagenomics and culture.</title>
        <authorList>
            <person name="Gilroy R."/>
            <person name="Ravi A."/>
            <person name="Getino M."/>
            <person name="Pursley I."/>
            <person name="Horton D.L."/>
            <person name="Alikhan N.F."/>
            <person name="Baker D."/>
            <person name="Gharbi K."/>
            <person name="Hall N."/>
            <person name="Watson M."/>
            <person name="Adriaenssens E.M."/>
            <person name="Foster-Nyarko E."/>
            <person name="Jarju S."/>
            <person name="Secka A."/>
            <person name="Antonio M."/>
            <person name="Oren A."/>
            <person name="Chaudhuri R.R."/>
            <person name="La Ragione R."/>
            <person name="Hildebrand F."/>
            <person name="Pallen M.J."/>
        </authorList>
    </citation>
    <scope>NUCLEOTIDE SEQUENCE</scope>
    <source>
        <strain evidence="2">17113</strain>
    </source>
</reference>
<comment type="caution">
    <text evidence="2">The sequence shown here is derived from an EMBL/GenBank/DDBJ whole genome shotgun (WGS) entry which is preliminary data.</text>
</comment>
<sequence>MATYRHPKFASSKKGYRHKGKKKAPDGKREPLKCLSDAYKDDIDGA</sequence>
<dbReference type="Proteomes" id="UP000823634">
    <property type="component" value="Unassembled WGS sequence"/>
</dbReference>
<feature type="compositionally biased region" description="Basic and acidic residues" evidence="1">
    <location>
        <begin position="23"/>
        <end position="33"/>
    </location>
</feature>
<gene>
    <name evidence="2" type="ORF">IAC61_02945</name>
</gene>
<evidence type="ECO:0000256" key="1">
    <source>
        <dbReference type="SAM" id="MobiDB-lite"/>
    </source>
</evidence>
<name>A0A9D9GT59_9FIRM</name>
<dbReference type="EMBL" id="JADINA010000019">
    <property type="protein sequence ID" value="MBO8426260.1"/>
    <property type="molecule type" value="Genomic_DNA"/>
</dbReference>
<evidence type="ECO:0000313" key="2">
    <source>
        <dbReference type="EMBL" id="MBO8426260.1"/>
    </source>
</evidence>
<dbReference type="AlphaFoldDB" id="A0A9D9GT59"/>